<dbReference type="Gene3D" id="3.10.350.10">
    <property type="entry name" value="LysM domain"/>
    <property type="match status" value="1"/>
</dbReference>
<feature type="transmembrane region" description="Helical" evidence="1">
    <location>
        <begin position="21"/>
        <end position="42"/>
    </location>
</feature>
<name>A0A1M6HQU5_9FIRM</name>
<evidence type="ECO:0000256" key="1">
    <source>
        <dbReference type="SAM" id="Phobius"/>
    </source>
</evidence>
<dbReference type="EMBL" id="FQZD01000014">
    <property type="protein sequence ID" value="SHJ24589.1"/>
    <property type="molecule type" value="Genomic_DNA"/>
</dbReference>
<feature type="domain" description="LysM" evidence="2">
    <location>
        <begin position="53"/>
        <end position="108"/>
    </location>
</feature>
<gene>
    <name evidence="3" type="ORF">SAMN02745170_02069</name>
</gene>
<dbReference type="InterPro" id="IPR018392">
    <property type="entry name" value="LysM"/>
</dbReference>
<protein>
    <submittedName>
        <fullName evidence="3">LysM domain-containing protein</fullName>
    </submittedName>
</protein>
<dbReference type="CDD" id="cd00118">
    <property type="entry name" value="LysM"/>
    <property type="match status" value="1"/>
</dbReference>
<keyword evidence="4" id="KW-1185">Reference proteome</keyword>
<proteinExistence type="predicted"/>
<dbReference type="RefSeq" id="WP_223191716.1">
    <property type="nucleotide sequence ID" value="NZ_FQZD01000014.1"/>
</dbReference>
<evidence type="ECO:0000313" key="3">
    <source>
        <dbReference type="EMBL" id="SHJ24589.1"/>
    </source>
</evidence>
<accession>A0A1M6HQU5</accession>
<evidence type="ECO:0000313" key="4">
    <source>
        <dbReference type="Proteomes" id="UP000322917"/>
    </source>
</evidence>
<dbReference type="Pfam" id="PF01476">
    <property type="entry name" value="LysM"/>
    <property type="match status" value="1"/>
</dbReference>
<evidence type="ECO:0000259" key="2">
    <source>
        <dbReference type="Pfam" id="PF01476"/>
    </source>
</evidence>
<keyword evidence="1" id="KW-0812">Transmembrane</keyword>
<sequence>MDDFMEMVEKQRRRKRFVELAIKKTIICGAVIGAAFLSTGYYDGDQVLVEETYTVKKGDTLRDISEEYLEKNTGGRRYILEFESGIKELNPWLQGGNVIIHPGDKIRINYWVKGGEADED</sequence>
<dbReference type="AlphaFoldDB" id="A0A1M6HQU5"/>
<reference evidence="3 4" key="1">
    <citation type="submission" date="2016-11" db="EMBL/GenBank/DDBJ databases">
        <authorList>
            <person name="Varghese N."/>
            <person name="Submissions S."/>
        </authorList>
    </citation>
    <scope>NUCLEOTIDE SEQUENCE [LARGE SCALE GENOMIC DNA]</scope>
    <source>
        <strain evidence="3 4">DSM 15287</strain>
    </source>
</reference>
<keyword evidence="1" id="KW-1133">Transmembrane helix</keyword>
<dbReference type="InterPro" id="IPR036779">
    <property type="entry name" value="LysM_dom_sf"/>
</dbReference>
<dbReference type="Proteomes" id="UP000322917">
    <property type="component" value="Unassembled WGS sequence"/>
</dbReference>
<organism evidence="3 4">
    <name type="scientific">Propionispora hippei DSM 15287</name>
    <dbReference type="NCBI Taxonomy" id="1123003"/>
    <lineage>
        <taxon>Bacteria</taxon>
        <taxon>Bacillati</taxon>
        <taxon>Bacillota</taxon>
        <taxon>Negativicutes</taxon>
        <taxon>Selenomonadales</taxon>
        <taxon>Sporomusaceae</taxon>
        <taxon>Propionispora</taxon>
    </lineage>
</organism>
<keyword evidence="1" id="KW-0472">Membrane</keyword>